<name>A0A1G7K4E9_9BACT</name>
<keyword evidence="1" id="KW-0472">Membrane</keyword>
<proteinExistence type="predicted"/>
<evidence type="ECO:0000256" key="1">
    <source>
        <dbReference type="SAM" id="Phobius"/>
    </source>
</evidence>
<accession>A0A1G7K4E9</accession>
<feature type="transmembrane region" description="Helical" evidence="1">
    <location>
        <begin position="64"/>
        <end position="83"/>
    </location>
</feature>
<dbReference type="EMBL" id="LT629690">
    <property type="protein sequence ID" value="SDF32047.1"/>
    <property type="molecule type" value="Genomic_DNA"/>
</dbReference>
<feature type="transmembrane region" description="Helical" evidence="1">
    <location>
        <begin position="30"/>
        <end position="52"/>
    </location>
</feature>
<dbReference type="RefSeq" id="WP_083345043.1">
    <property type="nucleotide sequence ID" value="NZ_LT629690.1"/>
</dbReference>
<dbReference type="OrthoDB" id="121979at2"/>
<reference evidence="2 3" key="1">
    <citation type="submission" date="2016-10" db="EMBL/GenBank/DDBJ databases">
        <authorList>
            <person name="de Groot N.N."/>
        </authorList>
    </citation>
    <scope>NUCLEOTIDE SEQUENCE [LARGE SCALE GENOMIC DNA]</scope>
    <source>
        <strain evidence="2 3">GAS232</strain>
    </source>
</reference>
<evidence type="ECO:0000313" key="2">
    <source>
        <dbReference type="EMBL" id="SDF32047.1"/>
    </source>
</evidence>
<dbReference type="AlphaFoldDB" id="A0A1G7K4E9"/>
<sequence length="95" mass="10689">MSQAPVVVSERHLTTEEVEALDRRRRRGHLLLIIGLQTAIVTTLVSVLWVGQDLAQSPGWSHPIFYWACITGTVSIACLLRGISLRRGFHEFTSY</sequence>
<dbReference type="Proteomes" id="UP000182427">
    <property type="component" value="Chromosome I"/>
</dbReference>
<protein>
    <submittedName>
        <fullName evidence="2">Uncharacterized protein</fullName>
    </submittedName>
</protein>
<organism evidence="2 3">
    <name type="scientific">Terriglobus roseus</name>
    <dbReference type="NCBI Taxonomy" id="392734"/>
    <lineage>
        <taxon>Bacteria</taxon>
        <taxon>Pseudomonadati</taxon>
        <taxon>Acidobacteriota</taxon>
        <taxon>Terriglobia</taxon>
        <taxon>Terriglobales</taxon>
        <taxon>Acidobacteriaceae</taxon>
        <taxon>Terriglobus</taxon>
    </lineage>
</organism>
<keyword evidence="1" id="KW-0812">Transmembrane</keyword>
<keyword evidence="3" id="KW-1185">Reference proteome</keyword>
<keyword evidence="1" id="KW-1133">Transmembrane helix</keyword>
<gene>
    <name evidence="2" type="ORF">SAMN05444167_2053</name>
</gene>
<evidence type="ECO:0000313" key="3">
    <source>
        <dbReference type="Proteomes" id="UP000182427"/>
    </source>
</evidence>